<feature type="region of interest" description="Disordered" evidence="1">
    <location>
        <begin position="222"/>
        <end position="435"/>
    </location>
</feature>
<feature type="region of interest" description="Disordered" evidence="1">
    <location>
        <begin position="584"/>
        <end position="604"/>
    </location>
</feature>
<feature type="compositionally biased region" description="Polar residues" evidence="1">
    <location>
        <begin position="588"/>
        <end position="604"/>
    </location>
</feature>
<keyword evidence="3" id="KW-1185">Reference proteome</keyword>
<dbReference type="OrthoDB" id="79248at2759"/>
<dbReference type="EMBL" id="SPLM01000109">
    <property type="protein sequence ID" value="TMW59493.1"/>
    <property type="molecule type" value="Genomic_DNA"/>
</dbReference>
<feature type="compositionally biased region" description="Basic and acidic residues" evidence="1">
    <location>
        <begin position="243"/>
        <end position="260"/>
    </location>
</feature>
<organism evidence="2 3">
    <name type="scientific">Pythium oligandrum</name>
    <name type="common">Mycoparasitic fungus</name>
    <dbReference type="NCBI Taxonomy" id="41045"/>
    <lineage>
        <taxon>Eukaryota</taxon>
        <taxon>Sar</taxon>
        <taxon>Stramenopiles</taxon>
        <taxon>Oomycota</taxon>
        <taxon>Peronosporomycetes</taxon>
        <taxon>Pythiales</taxon>
        <taxon>Pythiaceae</taxon>
        <taxon>Pythium</taxon>
    </lineage>
</organism>
<feature type="compositionally biased region" description="Basic and acidic residues" evidence="1">
    <location>
        <begin position="269"/>
        <end position="280"/>
    </location>
</feature>
<reference evidence="2" key="1">
    <citation type="submission" date="2019-03" db="EMBL/GenBank/DDBJ databases">
        <title>Long read genome sequence of the mycoparasitic Pythium oligandrum ATCC 38472 isolated from sugarbeet rhizosphere.</title>
        <authorList>
            <person name="Gaulin E."/>
        </authorList>
    </citation>
    <scope>NUCLEOTIDE SEQUENCE</scope>
    <source>
        <strain evidence="2">ATCC 38472_TT</strain>
    </source>
</reference>
<sequence length="664" mass="72066">MARKQFVSSKKNAPSHVSSKEAALQGRANGGNPDGSDREGMSDDDSVDSPVSSVASSPVSSDVSDGEDDDIGNPAAGDAVAVQVMPSSVGRGKQLRFPTMISRGKESRLHYNGSDREGSDSEESYASVASGDEDDGHSSADEGVAMETTAVEKAPQSPVATEDEVQDYPIKAFRARKRHRPDSSYFSQMSTHVRDCLLSVRDVSSAADVFREDTHHEFRRKLSLGNVERVQWKQASPPPAAVVEKDSKRGKTESSSEAVKKEKRKKEHRSKEKRSEKESSKSSSKKSKSSSTSAAKEEKTGVSGLSRDSSQSSKKERVAESDRGNQKKERVRNEEKEAKKVSNPVPAEPPSAHSNGARDTKTSSALADTVCSKCKKGLTGDNSSTQNGTEGRSSSSTTTPKVATRSASVQTDEVRKETPAATTSPAAPPIPLGTFLIQPGELRDVTKLRERAGKLNDEARALKHEGNRRGTAEAGSAGQVAQARYYLRSGAKFFQHALVLADIKAAYRELGDNQHARSYGEYSIQTLAQTSSLIESTIRTFQSARRTELLALAFKMASVVHLTIYRLQHVKLFSLYSDLFTPGRSPDSRQNGTTPPIGGTSSDSQEAAVKTLLLKEMEHTLRGFDMWRRYESCNVQVLPRITNPAVTDLSAFLEDVESEISSRS</sequence>
<feature type="compositionally biased region" description="Low complexity" evidence="1">
    <location>
        <begin position="48"/>
        <end position="63"/>
    </location>
</feature>
<dbReference type="Proteomes" id="UP000794436">
    <property type="component" value="Unassembled WGS sequence"/>
</dbReference>
<evidence type="ECO:0000313" key="2">
    <source>
        <dbReference type="EMBL" id="TMW59493.1"/>
    </source>
</evidence>
<proteinExistence type="predicted"/>
<feature type="region of interest" description="Disordered" evidence="1">
    <location>
        <begin position="1"/>
        <end position="167"/>
    </location>
</feature>
<evidence type="ECO:0000256" key="1">
    <source>
        <dbReference type="SAM" id="MobiDB-lite"/>
    </source>
</evidence>
<feature type="compositionally biased region" description="Polar residues" evidence="1">
    <location>
        <begin position="1"/>
        <end position="17"/>
    </location>
</feature>
<name>A0A8K1CAN5_PYTOL</name>
<evidence type="ECO:0000313" key="3">
    <source>
        <dbReference type="Proteomes" id="UP000794436"/>
    </source>
</evidence>
<dbReference type="AlphaFoldDB" id="A0A8K1CAN5"/>
<accession>A0A8K1CAN5</accession>
<feature type="compositionally biased region" description="Basic and acidic residues" evidence="1">
    <location>
        <begin position="103"/>
        <end position="119"/>
    </location>
</feature>
<gene>
    <name evidence="2" type="ORF">Poli38472_004562</name>
</gene>
<feature type="compositionally biased region" description="Polar residues" evidence="1">
    <location>
        <begin position="380"/>
        <end position="392"/>
    </location>
</feature>
<comment type="caution">
    <text evidence="2">The sequence shown here is derived from an EMBL/GenBank/DDBJ whole genome shotgun (WGS) entry which is preliminary data.</text>
</comment>
<feature type="compositionally biased region" description="Basic and acidic residues" evidence="1">
    <location>
        <begin position="313"/>
        <end position="340"/>
    </location>
</feature>
<protein>
    <submittedName>
        <fullName evidence="2">Uncharacterized protein</fullName>
    </submittedName>
</protein>